<dbReference type="InterPro" id="IPR003439">
    <property type="entry name" value="ABC_transporter-like_ATP-bd"/>
</dbReference>
<evidence type="ECO:0000256" key="2">
    <source>
        <dbReference type="ARBA" id="ARBA00005417"/>
    </source>
</evidence>
<dbReference type="CDD" id="cd03257">
    <property type="entry name" value="ABC_NikE_OppD_transporters"/>
    <property type="match status" value="1"/>
</dbReference>
<dbReference type="InterPro" id="IPR003593">
    <property type="entry name" value="AAA+_ATPase"/>
</dbReference>
<feature type="domain" description="ABC transporter" evidence="8">
    <location>
        <begin position="13"/>
        <end position="260"/>
    </location>
</feature>
<protein>
    <submittedName>
        <fullName evidence="9">ABC transporter ATP-binding protein</fullName>
    </submittedName>
</protein>
<dbReference type="Pfam" id="PF00005">
    <property type="entry name" value="ABC_tran"/>
    <property type="match status" value="1"/>
</dbReference>
<reference evidence="9 10" key="1">
    <citation type="submission" date="2021-04" db="EMBL/GenBank/DDBJ databases">
        <title>Ruania sp. nov., isolated from sandy soil of mangrove forest.</title>
        <authorList>
            <person name="Ge X."/>
            <person name="Huang R."/>
            <person name="Liu W."/>
        </authorList>
    </citation>
    <scope>NUCLEOTIDE SEQUENCE [LARGE SCALE GENOMIC DNA]</scope>
    <source>
        <strain evidence="9 10">N2-46</strain>
    </source>
</reference>
<keyword evidence="4" id="KW-1003">Cell membrane</keyword>
<evidence type="ECO:0000256" key="3">
    <source>
        <dbReference type="ARBA" id="ARBA00022448"/>
    </source>
</evidence>
<dbReference type="EMBL" id="JAGSHT010000002">
    <property type="protein sequence ID" value="MBZ2195011.1"/>
    <property type="molecule type" value="Genomic_DNA"/>
</dbReference>
<proteinExistence type="inferred from homology"/>
<dbReference type="InterPro" id="IPR013563">
    <property type="entry name" value="Oligopep_ABC_C"/>
</dbReference>
<keyword evidence="3" id="KW-0813">Transport</keyword>
<evidence type="ECO:0000256" key="4">
    <source>
        <dbReference type="ARBA" id="ARBA00022475"/>
    </source>
</evidence>
<dbReference type="InterPro" id="IPR017871">
    <property type="entry name" value="ABC_transporter-like_CS"/>
</dbReference>
<name>A0ABS7S6T2_9MICO</name>
<dbReference type="InterPro" id="IPR050388">
    <property type="entry name" value="ABC_Ni/Peptide_Import"/>
</dbReference>
<dbReference type="SMART" id="SM00382">
    <property type="entry name" value="AAA"/>
    <property type="match status" value="1"/>
</dbReference>
<evidence type="ECO:0000256" key="1">
    <source>
        <dbReference type="ARBA" id="ARBA00004202"/>
    </source>
</evidence>
<gene>
    <name evidence="9" type="ORF">KCQ71_02505</name>
</gene>
<comment type="caution">
    <text evidence="9">The sequence shown here is derived from an EMBL/GenBank/DDBJ whole genome shotgun (WGS) entry which is preliminary data.</text>
</comment>
<evidence type="ECO:0000313" key="9">
    <source>
        <dbReference type="EMBL" id="MBZ2195011.1"/>
    </source>
</evidence>
<dbReference type="Gene3D" id="3.40.50.300">
    <property type="entry name" value="P-loop containing nucleotide triphosphate hydrolases"/>
    <property type="match status" value="1"/>
</dbReference>
<dbReference type="Proteomes" id="UP000826651">
    <property type="component" value="Unassembled WGS sequence"/>
</dbReference>
<dbReference type="PROSITE" id="PS50893">
    <property type="entry name" value="ABC_TRANSPORTER_2"/>
    <property type="match status" value="1"/>
</dbReference>
<keyword evidence="10" id="KW-1185">Reference proteome</keyword>
<dbReference type="PANTHER" id="PTHR43297">
    <property type="entry name" value="OLIGOPEPTIDE TRANSPORT ATP-BINDING PROTEIN APPD"/>
    <property type="match status" value="1"/>
</dbReference>
<keyword evidence="7" id="KW-0472">Membrane</keyword>
<dbReference type="PROSITE" id="PS00211">
    <property type="entry name" value="ABC_TRANSPORTER_1"/>
    <property type="match status" value="1"/>
</dbReference>
<sequence length="342" mass="37131">MTTTARTMLALTGLRVDVDRHGTAIPLVRDATLQVRAGEIVCLVGESGSGKSVTARTIMGLTQLNPRMSVGGSAVFDGDELFDLSAERMRRLRGRELAMVFQEPLSSLDPVWNIDSQLREGLRRRERVSQKAETGRLLEALAEVGIHDGSRVLRSYPHQLSGGMCQRVMIAMALLARPKLLIADEPTTALDVTIQAQILELIDKLRRDEDMSVLLVTHDMGVAADLADRVVVMYAGRVVEDASPRDAFARSAHPYTRGLLACIPPMIGERPEQLPAIPGTVPDPSNLPTGCSYHPRCPRASERCTVEDPPLTNVAGTAVACWRPGDVVIGEDELVTVRGQAS</sequence>
<dbReference type="RefSeq" id="WP_223402490.1">
    <property type="nucleotide sequence ID" value="NZ_JAGSHT010000002.1"/>
</dbReference>
<evidence type="ECO:0000256" key="7">
    <source>
        <dbReference type="ARBA" id="ARBA00023136"/>
    </source>
</evidence>
<dbReference type="GO" id="GO:0005524">
    <property type="term" value="F:ATP binding"/>
    <property type="evidence" value="ECO:0007669"/>
    <property type="project" value="UniProtKB-KW"/>
</dbReference>
<evidence type="ECO:0000259" key="8">
    <source>
        <dbReference type="PROSITE" id="PS50893"/>
    </source>
</evidence>
<keyword evidence="5" id="KW-0547">Nucleotide-binding</keyword>
<comment type="similarity">
    <text evidence="2">Belongs to the ABC transporter superfamily.</text>
</comment>
<dbReference type="Pfam" id="PF08352">
    <property type="entry name" value="oligo_HPY"/>
    <property type="match status" value="1"/>
</dbReference>
<evidence type="ECO:0000256" key="6">
    <source>
        <dbReference type="ARBA" id="ARBA00022840"/>
    </source>
</evidence>
<evidence type="ECO:0000313" key="10">
    <source>
        <dbReference type="Proteomes" id="UP000826651"/>
    </source>
</evidence>
<accession>A0ABS7S6T2</accession>
<dbReference type="NCBIfam" id="TIGR01727">
    <property type="entry name" value="oligo_HPY"/>
    <property type="match status" value="1"/>
</dbReference>
<keyword evidence="6 9" id="KW-0067">ATP-binding</keyword>
<dbReference type="SUPFAM" id="SSF52540">
    <property type="entry name" value="P-loop containing nucleoside triphosphate hydrolases"/>
    <property type="match status" value="1"/>
</dbReference>
<organism evidence="9 10">
    <name type="scientific">Occultella gossypii</name>
    <dbReference type="NCBI Taxonomy" id="2800820"/>
    <lineage>
        <taxon>Bacteria</taxon>
        <taxon>Bacillati</taxon>
        <taxon>Actinomycetota</taxon>
        <taxon>Actinomycetes</taxon>
        <taxon>Micrococcales</taxon>
        <taxon>Ruaniaceae</taxon>
        <taxon>Occultella</taxon>
    </lineage>
</organism>
<dbReference type="PANTHER" id="PTHR43297:SF2">
    <property type="entry name" value="DIPEPTIDE TRANSPORT ATP-BINDING PROTEIN DPPD"/>
    <property type="match status" value="1"/>
</dbReference>
<evidence type="ECO:0000256" key="5">
    <source>
        <dbReference type="ARBA" id="ARBA00022741"/>
    </source>
</evidence>
<dbReference type="InterPro" id="IPR027417">
    <property type="entry name" value="P-loop_NTPase"/>
</dbReference>
<comment type="subcellular location">
    <subcellularLocation>
        <location evidence="1">Cell membrane</location>
        <topology evidence="1">Peripheral membrane protein</topology>
    </subcellularLocation>
</comment>